<evidence type="ECO:0000256" key="4">
    <source>
        <dbReference type="ARBA" id="ARBA00023329"/>
    </source>
</evidence>
<dbReference type="PROSITE" id="PS50202">
    <property type="entry name" value="MSP"/>
    <property type="match status" value="1"/>
</dbReference>
<evidence type="ECO:0000313" key="10">
    <source>
        <dbReference type="EMBL" id="KAG2559557.1"/>
    </source>
</evidence>
<dbReference type="InterPro" id="IPR000535">
    <property type="entry name" value="MSP_dom"/>
</dbReference>
<dbReference type="SUPFAM" id="SSF50998">
    <property type="entry name" value="Quinoprotein alcohol dehydrogenase-like"/>
    <property type="match status" value="1"/>
</dbReference>
<keyword evidence="11" id="KW-1185">Reference proteome</keyword>
<dbReference type="Gene3D" id="2.60.40.10">
    <property type="entry name" value="Immunoglobulins"/>
    <property type="match status" value="1"/>
</dbReference>
<sequence length="1172" mass="131910">MGSKRVVIEKMGEISIMDIDTVSEARSLAPSTELIQVEPPKLCFPDIQVVSSTLNISNITHHHVAFSIWSLNLTSDYNALPDKGVLSPHLTQEIVVTRVAHEWVPADLTLKEVVLVKATVVVEGLRTKDVIYDMFDETKTGRHVQLVKLDVAFVPSEIISKARLPWTLDVHPTESWIMTTQGDYYVHIRNYKTWKAKHIPIKGREVTSAKFMACKKLFVVGCSSGIIYVYSYDPEEDDPVEKDSEESDPGNKDAVDKDSGERDPENKDTVEKDLEERDRLEKKDSLNKTEVKKIQVLHGHTKSVNTLAVHATMPYVLSASQDGKILIWHYEKKWELIKTIDANTPVMHVAFNPKDTYMFASAQDKTVKIWNIHFDDCKLQLSGHSDLVVCLDYFSLDNKLYLITGSKDKTAKIWDCETGSCVQTLKGHTDVVKIAYCYPDLRMLITGSWDGSVRLWNSNTFRYERTLKFDLGEVYAIASLTGSTRIAVANEKGLALVNIDPENKEDEDVESTDMESTGVVTGFDKFPSQLMEETIYKVKSARTLDFHPTKPWMVVTQADRFVHIWDYRAKGLKWPIEINGAKVTLAKFLAHQQWVMAGTTGGSIHVYDCDSKEQKRVLHKHTKPIKSLAIHGTESLVLSASMDGKILLWDYAGEDWNLRKTFDVKSQCLMQVAFDPKDTNMFASAQDKTVKIWDRCQDDSQLTTILTGHSYQIECLDYFSGGGDKPYMITGSRDKTAKIWDCKNASCVQTLEGHAGPVDIVCCHSGVVSILITGCREDGSIRLWNSTDFRYERTLKFDLGEVYAIASLTGSTRIAVANEKGLALVNIDPENKEDEDVESTDMESTGVVTGFDKFPSQLMEETIYKVKSARTLDFHPTKPWMVVTQADRFVHIWDYRAKGLKWPIEINGAKVTLAKFLAHQQWVMAGTTGGSIHVYDCDSKEQKRVLHKHTKPIKSLAIHGTESLVLSASMDGKILLWDYAGEDWNLRKTFDVKSQCLMQVAFDPKDTNMFASAQDKTVKIWDRCQDDSQLTTILTGHSYQIECLDYFSGGGDKPYMITGSRDKTAKIWDCKNASCVQTLEGHAGPVDIVCCHSGVVSILITGCREDGSIRLWNSTDFRLERVLNFHKHGSLRSLSCLNGSPRIAIGCEKALILGTHVIEHHKAEKNVLRTTK</sequence>
<feature type="domain" description="MSP" evidence="9">
    <location>
        <begin position="34"/>
        <end position="154"/>
    </location>
</feature>
<evidence type="ECO:0000256" key="5">
    <source>
        <dbReference type="ARBA" id="ARBA00025536"/>
    </source>
</evidence>
<dbReference type="GO" id="GO:0006890">
    <property type="term" value="P:retrograde vesicle-mediated transport, Golgi to endoplasmic reticulum"/>
    <property type="evidence" value="ECO:0007669"/>
    <property type="project" value="TreeGrafter"/>
</dbReference>
<dbReference type="SMART" id="SM00320">
    <property type="entry name" value="WD40"/>
    <property type="match status" value="17"/>
</dbReference>
<dbReference type="GO" id="GO:0030126">
    <property type="term" value="C:COPI vesicle coat"/>
    <property type="evidence" value="ECO:0007669"/>
    <property type="project" value="TreeGrafter"/>
</dbReference>
<dbReference type="SUPFAM" id="SSF49354">
    <property type="entry name" value="PapD-like"/>
    <property type="match status" value="1"/>
</dbReference>
<organism evidence="10 11">
    <name type="scientific">Panicum virgatum</name>
    <name type="common">Blackwell switchgrass</name>
    <dbReference type="NCBI Taxonomy" id="38727"/>
    <lineage>
        <taxon>Eukaryota</taxon>
        <taxon>Viridiplantae</taxon>
        <taxon>Streptophyta</taxon>
        <taxon>Embryophyta</taxon>
        <taxon>Tracheophyta</taxon>
        <taxon>Spermatophyta</taxon>
        <taxon>Magnoliopsida</taxon>
        <taxon>Liliopsida</taxon>
        <taxon>Poales</taxon>
        <taxon>Poaceae</taxon>
        <taxon>PACMAD clade</taxon>
        <taxon>Panicoideae</taxon>
        <taxon>Panicodae</taxon>
        <taxon>Paniceae</taxon>
        <taxon>Panicinae</taxon>
        <taxon>Panicum</taxon>
        <taxon>Panicum sect. Hiantes</taxon>
    </lineage>
</organism>
<dbReference type="InterPro" id="IPR001680">
    <property type="entry name" value="WD40_rpt"/>
</dbReference>
<comment type="function">
    <text evidence="5">The coatomer is a cytosolic protein complex that binds to dilysine motifs and reversibly associates with Golgi non-clathrin-coated vesicles, which further mediate biosynthetic protein transport from the ER, via the Golgi up to the trans Golgi network. Coatomer complex is required for budding from Golgi membranes, and is essential for the retrograde Golgi-to-ER transport of dilysine-tagged proteins.</text>
</comment>
<dbReference type="InterPro" id="IPR013783">
    <property type="entry name" value="Ig-like_fold"/>
</dbReference>
<dbReference type="InterPro" id="IPR015943">
    <property type="entry name" value="WD40/YVTN_repeat-like_dom_sf"/>
</dbReference>
<dbReference type="PROSITE" id="PS00678">
    <property type="entry name" value="WD_REPEATS_1"/>
    <property type="match status" value="1"/>
</dbReference>
<dbReference type="EMBL" id="CM029051">
    <property type="protein sequence ID" value="KAG2559557.1"/>
    <property type="molecule type" value="Genomic_DNA"/>
</dbReference>
<feature type="repeat" description="WD" evidence="7">
    <location>
        <begin position="946"/>
        <end position="978"/>
    </location>
</feature>
<dbReference type="Pfam" id="PF00400">
    <property type="entry name" value="WD40"/>
    <property type="match status" value="14"/>
</dbReference>
<dbReference type="FunFam" id="2.130.10.10:FF:000016">
    <property type="entry name" value="Coatomer alpha subunit, putative"/>
    <property type="match status" value="2"/>
</dbReference>
<feature type="repeat" description="WD" evidence="7">
    <location>
        <begin position="297"/>
        <end position="328"/>
    </location>
</feature>
<feature type="repeat" description="WD" evidence="7">
    <location>
        <begin position="618"/>
        <end position="650"/>
    </location>
</feature>
<dbReference type="InterPro" id="IPR020472">
    <property type="entry name" value="WD40_PAC1"/>
</dbReference>
<feature type="repeat" description="WD" evidence="7">
    <location>
        <begin position="706"/>
        <end position="750"/>
    </location>
</feature>
<comment type="caution">
    <text evidence="10">The sequence shown here is derived from an EMBL/GenBank/DDBJ whole genome shotgun (WGS) entry which is preliminary data.</text>
</comment>
<keyword evidence="2 7" id="KW-0853">WD repeat</keyword>
<dbReference type="PROSITE" id="PS50294">
    <property type="entry name" value="WD_REPEATS_REGION"/>
    <property type="match status" value="8"/>
</dbReference>
<dbReference type="PRINTS" id="PR00320">
    <property type="entry name" value="GPROTEINBRPT"/>
</dbReference>
<evidence type="ECO:0000256" key="6">
    <source>
        <dbReference type="ARBA" id="ARBA00032920"/>
    </source>
</evidence>
<dbReference type="PROSITE" id="PS50082">
    <property type="entry name" value="WD_REPEATS_2"/>
    <property type="match status" value="10"/>
</dbReference>
<dbReference type="Proteomes" id="UP000823388">
    <property type="component" value="Chromosome 8K"/>
</dbReference>
<evidence type="ECO:0000256" key="3">
    <source>
        <dbReference type="ARBA" id="ARBA00022737"/>
    </source>
</evidence>
<dbReference type="GO" id="GO:0006891">
    <property type="term" value="P:intra-Golgi vesicle-mediated transport"/>
    <property type="evidence" value="ECO:0007669"/>
    <property type="project" value="TreeGrafter"/>
</dbReference>
<dbReference type="InterPro" id="IPR036322">
    <property type="entry name" value="WD40_repeat_dom_sf"/>
</dbReference>
<evidence type="ECO:0000259" key="9">
    <source>
        <dbReference type="PROSITE" id="PS50202"/>
    </source>
</evidence>
<dbReference type="InterPro" id="IPR050844">
    <property type="entry name" value="Coatomer_complex_subunit"/>
</dbReference>
<feature type="repeat" description="WD" evidence="7">
    <location>
        <begin position="662"/>
        <end position="694"/>
    </location>
</feature>
<comment type="subcellular location">
    <subcellularLocation>
        <location evidence="1">Cytoplasmic vesicle membrane</location>
    </subcellularLocation>
</comment>
<feature type="region of interest" description="Disordered" evidence="8">
    <location>
        <begin position="235"/>
        <end position="281"/>
    </location>
</feature>
<feature type="compositionally biased region" description="Basic and acidic residues" evidence="8">
    <location>
        <begin position="249"/>
        <end position="281"/>
    </location>
</feature>
<evidence type="ECO:0000256" key="7">
    <source>
        <dbReference type="PROSITE-ProRule" id="PRU00221"/>
    </source>
</evidence>
<dbReference type="InterPro" id="IPR011047">
    <property type="entry name" value="Quinoprotein_ADH-like_sf"/>
</dbReference>
<accession>A0A8T0PBC1</accession>
<dbReference type="AlphaFoldDB" id="A0A8T0PBC1"/>
<feature type="repeat" description="WD" evidence="7">
    <location>
        <begin position="425"/>
        <end position="466"/>
    </location>
</feature>
<feature type="compositionally biased region" description="Acidic residues" evidence="8">
    <location>
        <begin position="235"/>
        <end position="248"/>
    </location>
</feature>
<name>A0A8T0PBC1_PANVG</name>
<dbReference type="InterPro" id="IPR008962">
    <property type="entry name" value="PapD-like_sf"/>
</dbReference>
<gene>
    <name evidence="10" type="ORF">PVAP13_8KG008000</name>
</gene>
<reference evidence="10" key="1">
    <citation type="submission" date="2020-05" db="EMBL/GenBank/DDBJ databases">
        <title>WGS assembly of Panicum virgatum.</title>
        <authorList>
            <person name="Lovell J.T."/>
            <person name="Jenkins J."/>
            <person name="Shu S."/>
            <person name="Juenger T.E."/>
            <person name="Schmutz J."/>
        </authorList>
    </citation>
    <scope>NUCLEOTIDE SEQUENCE</scope>
    <source>
        <strain evidence="10">AP13</strain>
    </source>
</reference>
<dbReference type="PANTHER" id="PTHR19876">
    <property type="entry name" value="COATOMER"/>
    <property type="match status" value="1"/>
</dbReference>
<feature type="repeat" description="WD" evidence="7">
    <location>
        <begin position="339"/>
        <end position="372"/>
    </location>
</feature>
<dbReference type="GO" id="GO:0006888">
    <property type="term" value="P:endoplasmic reticulum to Golgi vesicle-mediated transport"/>
    <property type="evidence" value="ECO:0007669"/>
    <property type="project" value="TreeGrafter"/>
</dbReference>
<evidence type="ECO:0000256" key="2">
    <source>
        <dbReference type="ARBA" id="ARBA00022574"/>
    </source>
</evidence>
<dbReference type="Gene3D" id="2.130.10.10">
    <property type="entry name" value="YVTN repeat-like/Quinoprotein amine dehydrogenase"/>
    <property type="match status" value="4"/>
</dbReference>
<keyword evidence="4" id="KW-0968">Cytoplasmic vesicle</keyword>
<dbReference type="GO" id="GO:0006886">
    <property type="term" value="P:intracellular protein transport"/>
    <property type="evidence" value="ECO:0007669"/>
    <property type="project" value="TreeGrafter"/>
</dbReference>
<dbReference type="PANTHER" id="PTHR19876:SF68">
    <property type="entry name" value="COATOMER SUBUNIT BETA'-2"/>
    <property type="match status" value="1"/>
</dbReference>
<dbReference type="CDD" id="cd00200">
    <property type="entry name" value="WD40"/>
    <property type="match status" value="3"/>
</dbReference>
<keyword evidence="3" id="KW-0677">Repeat</keyword>
<evidence type="ECO:0000313" key="11">
    <source>
        <dbReference type="Proteomes" id="UP000823388"/>
    </source>
</evidence>
<dbReference type="InterPro" id="IPR019775">
    <property type="entry name" value="WD40_repeat_CS"/>
</dbReference>
<protein>
    <recommendedName>
        <fullName evidence="6">Beta'-coat protein</fullName>
    </recommendedName>
</protein>
<feature type="repeat" description="WD" evidence="7">
    <location>
        <begin position="990"/>
        <end position="1022"/>
    </location>
</feature>
<feature type="repeat" description="WD" evidence="7">
    <location>
        <begin position="381"/>
        <end position="424"/>
    </location>
</feature>
<proteinExistence type="predicted"/>
<evidence type="ECO:0000256" key="8">
    <source>
        <dbReference type="SAM" id="MobiDB-lite"/>
    </source>
</evidence>
<feature type="repeat" description="WD" evidence="7">
    <location>
        <begin position="1034"/>
        <end position="1078"/>
    </location>
</feature>
<dbReference type="SUPFAM" id="SSF50978">
    <property type="entry name" value="WD40 repeat-like"/>
    <property type="match status" value="3"/>
</dbReference>
<dbReference type="Pfam" id="PF00635">
    <property type="entry name" value="Motile_Sperm"/>
    <property type="match status" value="1"/>
</dbReference>
<evidence type="ECO:0000256" key="1">
    <source>
        <dbReference type="ARBA" id="ARBA00004156"/>
    </source>
</evidence>